<sequence>MFAVLVFVICLEMFLHVMEHTTKRKPKYTDMLHKTTQELMIVGLIYLLVKLCVSTGLAKGNGLSSRCLGSDSNDKKDLLMLLGAWESSVEGSTLTLLQADKPMPSAALQTPTQINDWRTNRRSLLIPVHKSDEIVELFTDEFPDDANDIMDILRAEIAPLEVWLSVAIEYYLQGRTDQFEVILDQATMPEAEEIYNDDAARKSRLKMFNAWVSHYVNVMWNEDDERRREIPAQKAVALFQKADRIDAQCPNTLVGKALMFMAKGEDERAERFLKNVLIADKENLPAILASALLHVRKKKFVEAKKLYQEAIVLHPKSPQASRIRMCFAYCCYQMGCVDKAKAVMKYAAALDDSNVTVMMANALWSLASLPADDRLRSMQDEGKRDLRCFHHIRCMVRPFSYTHVVMSIGSRFMALVHHAHALDPKHPSVLNHLANHYFLQWIPLPGTVSVVRGSAIATTTHDISNDVVHGQLICIGDKYIAYVQDVSSRSITLDVPFKEVSRSGLSISRKLYDQMNTLASNAYHATQVKELRAESCYLIARGHHAEGKYQEAFGYYYNAARSMPSYAMPWYGLAQMYYHQNVLEKAVVYLEKTLKLFPDNTDVLLFLGHVYRRLGRKADAIANFRRVADLDPGNVDALIGTAEILHVSTERHEQLAAISAYVAAQRVLQNAMEPVPDGLHTNFGSLHMRVGQIHEAIECYGLALNQKTTIAAIFDVPAVTEANVTVLYNLALAYEKLGEWRASTGIYKAILETFPWYLDALLRLAVLERDVGNADKATTLLDQALAQDPTCATACLLQANMHFAKREWSLAQKKYEAVLGMKQPDGGMAMKNDPYTFLSMGNIFMSNIGEKGRYVKNMTLSETYYKKTLSGHAQNVYAANGIGIMLAEKGQFDKAKLVFAQVREAAPDMPDAWINLGHIHMAEHRFGEAIQLYQVSLAKHYKGQDVSVLLYLAKAYYEAKRYSECITALTKGIHMAPQELKLWYNLALAQEDFAVATLGETSASVAKSSRTMADVQRAISDLQRAQRIYAFLDVAVPAETSSKKAHQIEMDKVRDHAKFCHETLEKASVHLEFERQREEKRKADAENRRRMVMMLEDEQQAQLVAQKEREAALELKRAQMLKATQERLKAASEAWKQKEADHASKTVKKSSKKRKADVSDDEDDEEDDVVGAIPAAAASSPPPAKKPKATDDLFGSESEHEDDERETIHGTNVSPPREMDDKQHAELFGSDSDDD</sequence>
<dbReference type="GO" id="GO:0000993">
    <property type="term" value="F:RNA polymerase II complex binding"/>
    <property type="evidence" value="ECO:0007669"/>
    <property type="project" value="TreeGrafter"/>
</dbReference>
<evidence type="ECO:0000256" key="5">
    <source>
        <dbReference type="SAM" id="SignalP"/>
    </source>
</evidence>
<dbReference type="InterPro" id="IPR019734">
    <property type="entry name" value="TPR_rpt"/>
</dbReference>
<reference evidence="6 7" key="1">
    <citation type="submission" date="2018-08" db="EMBL/GenBank/DDBJ databases">
        <title>Aphanomyces genome sequencing and annotation.</title>
        <authorList>
            <person name="Minardi D."/>
            <person name="Oidtmann B."/>
            <person name="Van Der Giezen M."/>
            <person name="Studholme D.J."/>
        </authorList>
    </citation>
    <scope>NUCLEOTIDE SEQUENCE [LARGE SCALE GENOMIC DNA]</scope>
    <source>
        <strain evidence="6 7">Da</strain>
    </source>
</reference>
<accession>A0A418FRN7</accession>
<evidence type="ECO:0000256" key="4">
    <source>
        <dbReference type="SAM" id="MobiDB-lite"/>
    </source>
</evidence>
<keyword evidence="2 3" id="KW-0802">TPR repeat</keyword>
<evidence type="ECO:0000313" key="7">
    <source>
        <dbReference type="Proteomes" id="UP000285430"/>
    </source>
</evidence>
<dbReference type="PANTHER" id="PTHR14027">
    <property type="entry name" value="RNA POLYMERASE-ASSOCIATED PROTEIN CTR9"/>
    <property type="match status" value="1"/>
</dbReference>
<dbReference type="SUPFAM" id="SSF48452">
    <property type="entry name" value="TPR-like"/>
    <property type="match status" value="3"/>
</dbReference>
<feature type="region of interest" description="Disordered" evidence="4">
    <location>
        <begin position="1132"/>
        <end position="1235"/>
    </location>
</feature>
<evidence type="ECO:0000256" key="3">
    <source>
        <dbReference type="PROSITE-ProRule" id="PRU00339"/>
    </source>
</evidence>
<dbReference type="Pfam" id="PF13432">
    <property type="entry name" value="TPR_16"/>
    <property type="match status" value="2"/>
</dbReference>
<feature type="compositionally biased region" description="Basic and acidic residues" evidence="4">
    <location>
        <begin position="1132"/>
        <end position="1144"/>
    </location>
</feature>
<protein>
    <submittedName>
        <fullName evidence="6">Uncharacterized protein</fullName>
    </submittedName>
</protein>
<dbReference type="SMART" id="SM00028">
    <property type="entry name" value="TPR"/>
    <property type="match status" value="13"/>
</dbReference>
<feature type="compositionally biased region" description="Acidic residues" evidence="4">
    <location>
        <begin position="1159"/>
        <end position="1169"/>
    </location>
</feature>
<dbReference type="AlphaFoldDB" id="A0A418FRN7"/>
<dbReference type="Pfam" id="PF14559">
    <property type="entry name" value="TPR_19"/>
    <property type="match status" value="1"/>
</dbReference>
<dbReference type="Gene3D" id="1.25.40.10">
    <property type="entry name" value="Tetratricopeptide repeat domain"/>
    <property type="match status" value="3"/>
</dbReference>
<dbReference type="PANTHER" id="PTHR14027:SF2">
    <property type="entry name" value="RNA POLYMERASE-ASSOCIATED PROTEIN CTR9 HOMOLOG"/>
    <property type="match status" value="1"/>
</dbReference>
<dbReference type="InterPro" id="IPR011990">
    <property type="entry name" value="TPR-like_helical_dom_sf"/>
</dbReference>
<evidence type="ECO:0000256" key="1">
    <source>
        <dbReference type="ARBA" id="ARBA00022737"/>
    </source>
</evidence>
<proteinExistence type="predicted"/>
<comment type="caution">
    <text evidence="6">The sequence shown here is derived from an EMBL/GenBank/DDBJ whole genome shotgun (WGS) entry which is preliminary data.</text>
</comment>
<dbReference type="EMBL" id="QUTH01000348">
    <property type="protein sequence ID" value="RHZ34210.1"/>
    <property type="molecule type" value="Genomic_DNA"/>
</dbReference>
<feature type="repeat" description="TPR" evidence="3">
    <location>
        <begin position="601"/>
        <end position="634"/>
    </location>
</feature>
<organism evidence="6 7">
    <name type="scientific">Aphanomyces astaci</name>
    <name type="common">Crayfish plague agent</name>
    <dbReference type="NCBI Taxonomy" id="112090"/>
    <lineage>
        <taxon>Eukaryota</taxon>
        <taxon>Sar</taxon>
        <taxon>Stramenopiles</taxon>
        <taxon>Oomycota</taxon>
        <taxon>Saprolegniomycetes</taxon>
        <taxon>Saprolegniales</taxon>
        <taxon>Verrucalvaceae</taxon>
        <taxon>Aphanomyces</taxon>
    </lineage>
</organism>
<dbReference type="Pfam" id="PF13174">
    <property type="entry name" value="TPR_6"/>
    <property type="match status" value="2"/>
</dbReference>
<dbReference type="InterPro" id="IPR031101">
    <property type="entry name" value="Ctr9"/>
</dbReference>
<dbReference type="GO" id="GO:0006368">
    <property type="term" value="P:transcription elongation by RNA polymerase II"/>
    <property type="evidence" value="ECO:0007669"/>
    <property type="project" value="TreeGrafter"/>
</dbReference>
<dbReference type="FunFam" id="1.25.40.10:FF:000328">
    <property type="entry name" value="protein CTR9 homolog"/>
    <property type="match status" value="1"/>
</dbReference>
<name>A0A418FRN7_APHAT</name>
<feature type="chain" id="PRO_5018965344" evidence="5">
    <location>
        <begin position="20"/>
        <end position="1235"/>
    </location>
</feature>
<dbReference type="GO" id="GO:0016593">
    <property type="term" value="C:Cdc73/Paf1 complex"/>
    <property type="evidence" value="ECO:0007669"/>
    <property type="project" value="TreeGrafter"/>
</dbReference>
<keyword evidence="5" id="KW-0732">Signal</keyword>
<dbReference type="Proteomes" id="UP000285430">
    <property type="component" value="Unassembled WGS sequence"/>
</dbReference>
<dbReference type="PROSITE" id="PS50005">
    <property type="entry name" value="TPR"/>
    <property type="match status" value="2"/>
</dbReference>
<feature type="compositionally biased region" description="Basic residues" evidence="4">
    <location>
        <begin position="1145"/>
        <end position="1155"/>
    </location>
</feature>
<gene>
    <name evidence="6" type="ORF">DYB37_009378</name>
</gene>
<dbReference type="VEuPathDB" id="FungiDB:H257_08339"/>
<feature type="repeat" description="TPR" evidence="3">
    <location>
        <begin position="567"/>
        <end position="600"/>
    </location>
</feature>
<keyword evidence="1" id="KW-0677">Repeat</keyword>
<dbReference type="GO" id="GO:0006355">
    <property type="term" value="P:regulation of DNA-templated transcription"/>
    <property type="evidence" value="ECO:0007669"/>
    <property type="project" value="InterPro"/>
</dbReference>
<evidence type="ECO:0000313" key="6">
    <source>
        <dbReference type="EMBL" id="RHZ34210.1"/>
    </source>
</evidence>
<feature type="signal peptide" evidence="5">
    <location>
        <begin position="1"/>
        <end position="19"/>
    </location>
</feature>
<evidence type="ECO:0000256" key="2">
    <source>
        <dbReference type="ARBA" id="ARBA00022803"/>
    </source>
</evidence>